<sequence length="79" mass="9123">MTVMESVAKIFMNGRSQAVRLPKAFRFEGSEVRIRKQGEKVILEPIKKTKWPDGFWDIFTPDPQFETPAPLPPKDFSLD</sequence>
<proteinExistence type="inferred from homology"/>
<evidence type="ECO:0000256" key="1">
    <source>
        <dbReference type="ARBA" id="ARBA00007924"/>
    </source>
</evidence>
<dbReference type="InterPro" id="IPR047976">
    <property type="entry name" value="Anti_VapB2-like"/>
</dbReference>
<name>A0A5K8A522_9BACT</name>
<dbReference type="Proteomes" id="UP000422108">
    <property type="component" value="Chromosome"/>
</dbReference>
<dbReference type="SUPFAM" id="SSF89447">
    <property type="entry name" value="AbrB/MazE/MraZ-like"/>
    <property type="match status" value="1"/>
</dbReference>
<reference evidence="4 5" key="1">
    <citation type="submission" date="2019-11" db="EMBL/GenBank/DDBJ databases">
        <title>Comparative genomics of hydrocarbon-degrading Desulfosarcina strains.</title>
        <authorList>
            <person name="Watanabe M."/>
            <person name="Kojima H."/>
            <person name="Fukui M."/>
        </authorList>
    </citation>
    <scope>NUCLEOTIDE SEQUENCE [LARGE SCALE GENOMIC DNA]</scope>
    <source>
        <strain evidence="5">oXyS1</strain>
    </source>
</reference>
<gene>
    <name evidence="4" type="ORF">DSCOOX_07990</name>
</gene>
<evidence type="ECO:0000313" key="5">
    <source>
        <dbReference type="Proteomes" id="UP000422108"/>
    </source>
</evidence>
<dbReference type="NCBIfam" id="NF040493">
    <property type="entry name" value="TA_anti_VapB"/>
    <property type="match status" value="1"/>
</dbReference>
<evidence type="ECO:0000256" key="2">
    <source>
        <dbReference type="PROSITE-ProRule" id="PRU01076"/>
    </source>
</evidence>
<evidence type="ECO:0000259" key="3">
    <source>
        <dbReference type="PROSITE" id="PS51740"/>
    </source>
</evidence>
<keyword evidence="5" id="KW-1185">Reference proteome</keyword>
<protein>
    <submittedName>
        <fullName evidence="4">Nitrogen regulatory protein NtrP</fullName>
    </submittedName>
</protein>
<dbReference type="PANTHER" id="PTHR37550:SF3">
    <property type="entry name" value="ANTITOXIN VAPB1"/>
    <property type="match status" value="1"/>
</dbReference>
<dbReference type="SMART" id="SM00966">
    <property type="entry name" value="SpoVT_AbrB"/>
    <property type="match status" value="1"/>
</dbReference>
<keyword evidence="2" id="KW-0238">DNA-binding</keyword>
<dbReference type="AlphaFoldDB" id="A0A5K8A522"/>
<dbReference type="PANTHER" id="PTHR37550">
    <property type="entry name" value="ANTITOXIN VAPB1"/>
    <property type="match status" value="1"/>
</dbReference>
<dbReference type="InterPro" id="IPR007159">
    <property type="entry name" value="SpoVT-AbrB_dom"/>
</dbReference>
<dbReference type="Gene3D" id="2.10.260.10">
    <property type="match status" value="1"/>
</dbReference>
<dbReference type="GO" id="GO:0003677">
    <property type="term" value="F:DNA binding"/>
    <property type="evidence" value="ECO:0007669"/>
    <property type="project" value="UniProtKB-UniRule"/>
</dbReference>
<dbReference type="InterPro" id="IPR037914">
    <property type="entry name" value="SpoVT-AbrB_sf"/>
</dbReference>
<accession>A0A5K8A522</accession>
<evidence type="ECO:0000313" key="4">
    <source>
        <dbReference type="EMBL" id="BBO87619.1"/>
    </source>
</evidence>
<comment type="similarity">
    <text evidence="1">Belongs to the VapB family.</text>
</comment>
<dbReference type="PROSITE" id="PS51740">
    <property type="entry name" value="SPOVT_ABRB"/>
    <property type="match status" value="1"/>
</dbReference>
<dbReference type="InterPro" id="IPR051734">
    <property type="entry name" value="VapB_TA_antitoxins"/>
</dbReference>
<dbReference type="Pfam" id="PF04014">
    <property type="entry name" value="MazE_antitoxin"/>
    <property type="match status" value="1"/>
</dbReference>
<feature type="domain" description="SpoVT-AbrB" evidence="3">
    <location>
        <begin position="8"/>
        <end position="48"/>
    </location>
</feature>
<organism evidence="4 5">
    <name type="scientific">Desulfosarcina ovata subsp. ovata</name>
    <dbReference type="NCBI Taxonomy" id="2752305"/>
    <lineage>
        <taxon>Bacteria</taxon>
        <taxon>Pseudomonadati</taxon>
        <taxon>Thermodesulfobacteriota</taxon>
        <taxon>Desulfobacteria</taxon>
        <taxon>Desulfobacterales</taxon>
        <taxon>Desulfosarcinaceae</taxon>
        <taxon>Desulfosarcina</taxon>
    </lineage>
</organism>
<dbReference type="EMBL" id="AP021879">
    <property type="protein sequence ID" value="BBO87619.1"/>
    <property type="molecule type" value="Genomic_DNA"/>
</dbReference>